<dbReference type="PROSITE" id="PS00108">
    <property type="entry name" value="PROTEIN_KINASE_ST"/>
    <property type="match status" value="1"/>
</dbReference>
<name>J9DD00_EDHAE</name>
<reference evidence="8 9" key="1">
    <citation type="submission" date="2011-08" db="EMBL/GenBank/DDBJ databases">
        <authorList>
            <person name="Liu Z.J."/>
            <person name="Shi F.L."/>
            <person name="Lu J.Q."/>
            <person name="Li M."/>
            <person name="Wang Z.L."/>
        </authorList>
    </citation>
    <scope>NUCLEOTIDE SEQUENCE [LARGE SCALE GENOMIC DNA]</scope>
    <source>
        <strain evidence="8 9">USNM 41457</strain>
    </source>
</reference>
<evidence type="ECO:0000256" key="5">
    <source>
        <dbReference type="ARBA" id="ARBA00022840"/>
    </source>
</evidence>
<feature type="compositionally biased region" description="Polar residues" evidence="6">
    <location>
        <begin position="497"/>
        <end position="510"/>
    </location>
</feature>
<accession>J9DD00</accession>
<keyword evidence="4 8" id="KW-0418">Kinase</keyword>
<dbReference type="GO" id="GO:0033316">
    <property type="term" value="P:meiotic spindle assembly checkpoint signaling"/>
    <property type="evidence" value="ECO:0007669"/>
    <property type="project" value="TreeGrafter"/>
</dbReference>
<dbReference type="InParanoid" id="J9DD00"/>
<sequence length="1193" mass="138799">MEGKYTPDDIILHIQKEIDKGIPYTFQLSLFNEAVAVLNSPDFISLQVYLNYVECLKNCETDYSTILKTYKLRCYLFYEFLVFWENYFYDSLLLFKNCECKCNDKFAKSFDFYRFVNANLCADKISSYKESVKKETILNKNFSKNIFPVLKLCCTCKLEHLSDLINKNYREIECKPKKDQILIFFDEVKREVSKVLKFIDENQTLKTFSLKNHRNSIKSYNNSDSYISLCSNNSYKKSCTKKNSFADIESEKKLSKSFESNCSSHVKSYTDSYVNNSSNNSNPIELIANLSITNKNEVKSLVFNTKSSRTPLTLKISKIKDEKNCFSDFVDSVQIENRSFEIVSTDRKEKINKNKDKDICNSKDQNIFFENKNSNDKNFLISNSNLTNKDYFCENNTKFVQHCAAPKNFKNNCDYLKTKKDTFCNNFYESTKKLVKNCTKNELSEENQTDKNLSSKKCYSNIENTFLPEKNKLKTSKNVLNPEKEQFKSISEKNKTRNNMKNSENTYNNSQKKYSTNINAKNDKDVYNFNNMSDKVKGNIKRTYERSTKTLDKAYQKFSPLNTIKKVALTRDPPCIKKLDLINSVNNTKILETSKHNEEKKINTHTDKSKSNIKDNEVGILLKNQKTNDIDLPKKHLKDYEVLSYQAEKENNNLFILKDNLKIDKAIYSSNNKIYSVQPEIKNQEKNQKIQNIQQRNDLTPISEIKKPHSYKIAYKIDPTEYRTNITSQINKIANKNKVQINQEENKRSAPFNHNHGSHSKEQSVVNISNTSLTNIAQNYQTIQINNKQLTKIKLIGKGGCGKVYLVLYNDDLYALKEIKICGENETVIADYKNEIDFLEKLKGDEHIVNMIDFEEKDECIYILMEYGDCDLAKVIRQYVQDYKRKRSNYKDAKFINNNNMNIDNSSLHFNQNLHFNINNHNNDEMKNAPFFISDNMPFSTVVPINMIKSLWEQMLNIVQKIHNLKIVHRDLKPANFLLVKGKLKLIDFGIAKAIKGDTTNINTQSQVGTINYMAPEALECDKKMGRSADVWSLGCILYEMCFGKVPLSKFDNLLKKIKVLQDKNYQIEYIFDLSNLLNTKNDDFVKSSSKTGENAFVNLIDLDLSKIDSTLLDNVKCLLTILKTLKSCLQRDPKKRKTIEQLLNDKFISNTYAVNKKELTMLIKKIWKLRCKGNIDELSEKIFTQFIQEINK</sequence>
<comment type="caution">
    <text evidence="8">The sequence shown here is derived from an EMBL/GenBank/DDBJ whole genome shotgun (WGS) entry which is preliminary data.</text>
</comment>
<reference evidence="9" key="2">
    <citation type="submission" date="2015-07" db="EMBL/GenBank/DDBJ databases">
        <title>Contrasting host-pathogen interactions and genome evolution in two generalist and specialist microsporidian pathogens of mosquitoes.</title>
        <authorList>
            <consortium name="The Broad Institute Genomics Platform"/>
            <consortium name="The Broad Institute Genome Sequencing Center for Infectious Disease"/>
            <person name="Cuomo C.A."/>
            <person name="Sanscrainte N.D."/>
            <person name="Goldberg J.M."/>
            <person name="Heiman D."/>
            <person name="Young S."/>
            <person name="Zeng Q."/>
            <person name="Becnel J.J."/>
            <person name="Birren B.W."/>
        </authorList>
    </citation>
    <scope>NUCLEOTIDE SEQUENCE [LARGE SCALE GENOMIC DNA]</scope>
    <source>
        <strain evidence="9">USNM 41457</strain>
    </source>
</reference>
<dbReference type="Proteomes" id="UP000003163">
    <property type="component" value="Unassembled WGS sequence"/>
</dbReference>
<evidence type="ECO:0000256" key="6">
    <source>
        <dbReference type="SAM" id="MobiDB-lite"/>
    </source>
</evidence>
<evidence type="ECO:0000256" key="1">
    <source>
        <dbReference type="ARBA" id="ARBA00022527"/>
    </source>
</evidence>
<evidence type="ECO:0000256" key="3">
    <source>
        <dbReference type="ARBA" id="ARBA00022741"/>
    </source>
</evidence>
<dbReference type="SMART" id="SM00220">
    <property type="entry name" value="S_TKc"/>
    <property type="match status" value="1"/>
</dbReference>
<evidence type="ECO:0000256" key="4">
    <source>
        <dbReference type="ARBA" id="ARBA00022777"/>
    </source>
</evidence>
<keyword evidence="9" id="KW-1185">Reference proteome</keyword>
<dbReference type="PANTHER" id="PTHR22974:SF21">
    <property type="entry name" value="DUAL SPECIFICITY PROTEIN KINASE TTK"/>
    <property type="match status" value="1"/>
</dbReference>
<dbReference type="InterPro" id="IPR000719">
    <property type="entry name" value="Prot_kinase_dom"/>
</dbReference>
<dbReference type="EMBL" id="AFBI03000007">
    <property type="protein sequence ID" value="EJW05349.1"/>
    <property type="molecule type" value="Genomic_DNA"/>
</dbReference>
<dbReference type="VEuPathDB" id="MicrosporidiaDB:EDEG_00605"/>
<gene>
    <name evidence="8" type="ORF">EDEG_00605</name>
</gene>
<dbReference type="GO" id="GO:0007059">
    <property type="term" value="P:chromosome segregation"/>
    <property type="evidence" value="ECO:0007669"/>
    <property type="project" value="TreeGrafter"/>
</dbReference>
<dbReference type="SUPFAM" id="SSF56112">
    <property type="entry name" value="Protein kinase-like (PK-like)"/>
    <property type="match status" value="1"/>
</dbReference>
<dbReference type="AlphaFoldDB" id="J9DD00"/>
<dbReference type="InterPro" id="IPR011009">
    <property type="entry name" value="Kinase-like_dom_sf"/>
</dbReference>
<dbReference type="OrthoDB" id="20524at2759"/>
<dbReference type="InterPro" id="IPR008271">
    <property type="entry name" value="Ser/Thr_kinase_AS"/>
</dbReference>
<dbReference type="PROSITE" id="PS50011">
    <property type="entry name" value="PROTEIN_KINASE_DOM"/>
    <property type="match status" value="1"/>
</dbReference>
<protein>
    <submittedName>
        <fullName evidence="8">TTK protein kinase</fullName>
    </submittedName>
</protein>
<evidence type="ECO:0000256" key="2">
    <source>
        <dbReference type="ARBA" id="ARBA00022679"/>
    </source>
</evidence>
<evidence type="ECO:0000313" key="9">
    <source>
        <dbReference type="Proteomes" id="UP000003163"/>
    </source>
</evidence>
<keyword evidence="3" id="KW-0547">Nucleotide-binding</keyword>
<proteinExistence type="predicted"/>
<dbReference type="GO" id="GO:0034501">
    <property type="term" value="P:protein localization to kinetochore"/>
    <property type="evidence" value="ECO:0007669"/>
    <property type="project" value="TreeGrafter"/>
</dbReference>
<dbReference type="HOGENOM" id="CLU_271583_0_0_1"/>
<feature type="domain" description="Protein kinase" evidence="7">
    <location>
        <begin position="790"/>
        <end position="1149"/>
    </location>
</feature>
<keyword evidence="5" id="KW-0067">ATP-binding</keyword>
<keyword evidence="1" id="KW-0723">Serine/threonine-protein kinase</keyword>
<dbReference type="Gene3D" id="1.10.510.10">
    <property type="entry name" value="Transferase(Phosphotransferase) domain 1"/>
    <property type="match status" value="1"/>
</dbReference>
<dbReference type="GO" id="GO:0000776">
    <property type="term" value="C:kinetochore"/>
    <property type="evidence" value="ECO:0007669"/>
    <property type="project" value="TreeGrafter"/>
</dbReference>
<feature type="region of interest" description="Disordered" evidence="6">
    <location>
        <begin position="488"/>
        <end position="510"/>
    </location>
</feature>
<evidence type="ECO:0000313" key="8">
    <source>
        <dbReference type="EMBL" id="EJW05349.1"/>
    </source>
</evidence>
<dbReference type="GO" id="GO:0005524">
    <property type="term" value="F:ATP binding"/>
    <property type="evidence" value="ECO:0007669"/>
    <property type="project" value="UniProtKB-KW"/>
</dbReference>
<dbReference type="Gene3D" id="3.30.200.20">
    <property type="entry name" value="Phosphorylase Kinase, domain 1"/>
    <property type="match status" value="1"/>
</dbReference>
<dbReference type="GO" id="GO:0004712">
    <property type="term" value="F:protein serine/threonine/tyrosine kinase activity"/>
    <property type="evidence" value="ECO:0007669"/>
    <property type="project" value="TreeGrafter"/>
</dbReference>
<evidence type="ECO:0000259" key="7">
    <source>
        <dbReference type="PROSITE" id="PS50011"/>
    </source>
</evidence>
<dbReference type="PANTHER" id="PTHR22974">
    <property type="entry name" value="MIXED LINEAGE PROTEIN KINASE"/>
    <property type="match status" value="1"/>
</dbReference>
<dbReference type="Pfam" id="PF00069">
    <property type="entry name" value="Pkinase"/>
    <property type="match status" value="2"/>
</dbReference>
<organism evidence="8 9">
    <name type="scientific">Edhazardia aedis (strain USNM 41457)</name>
    <name type="common">Microsporidian parasite</name>
    <dbReference type="NCBI Taxonomy" id="1003232"/>
    <lineage>
        <taxon>Eukaryota</taxon>
        <taxon>Fungi</taxon>
        <taxon>Fungi incertae sedis</taxon>
        <taxon>Microsporidia</taxon>
        <taxon>Edhazardia</taxon>
    </lineage>
</organism>
<dbReference type="GO" id="GO:0004674">
    <property type="term" value="F:protein serine/threonine kinase activity"/>
    <property type="evidence" value="ECO:0007669"/>
    <property type="project" value="UniProtKB-KW"/>
</dbReference>
<dbReference type="GO" id="GO:0005634">
    <property type="term" value="C:nucleus"/>
    <property type="evidence" value="ECO:0007669"/>
    <property type="project" value="TreeGrafter"/>
</dbReference>
<keyword evidence="2" id="KW-0808">Transferase</keyword>
<dbReference type="GO" id="GO:0007094">
    <property type="term" value="P:mitotic spindle assembly checkpoint signaling"/>
    <property type="evidence" value="ECO:0007669"/>
    <property type="project" value="TreeGrafter"/>
</dbReference>
<dbReference type="STRING" id="1003232.J9DD00"/>